<organism evidence="3 4">
    <name type="scientific">Cinnamomum micranthum f. kanehirae</name>
    <dbReference type="NCBI Taxonomy" id="337451"/>
    <lineage>
        <taxon>Eukaryota</taxon>
        <taxon>Viridiplantae</taxon>
        <taxon>Streptophyta</taxon>
        <taxon>Embryophyta</taxon>
        <taxon>Tracheophyta</taxon>
        <taxon>Spermatophyta</taxon>
        <taxon>Magnoliopsida</taxon>
        <taxon>Magnoliidae</taxon>
        <taxon>Laurales</taxon>
        <taxon>Lauraceae</taxon>
        <taxon>Cinnamomum</taxon>
    </lineage>
</organism>
<dbReference type="SUPFAM" id="SSF52540">
    <property type="entry name" value="P-loop containing nucleoside triphosphate hydrolases"/>
    <property type="match status" value="1"/>
</dbReference>
<proteinExistence type="inferred from homology"/>
<dbReference type="GO" id="GO:0008146">
    <property type="term" value="F:sulfotransferase activity"/>
    <property type="evidence" value="ECO:0007669"/>
    <property type="project" value="InterPro"/>
</dbReference>
<comment type="similarity">
    <text evidence="1">Belongs to the sulfotransferase 1 family.</text>
</comment>
<name>A0A3S3PTV3_9MAGN</name>
<evidence type="ECO:0000256" key="1">
    <source>
        <dbReference type="RuleBase" id="RU361155"/>
    </source>
</evidence>
<protein>
    <recommendedName>
        <fullName evidence="1">Sulfotransferase</fullName>
        <ecNumber evidence="1">2.8.2.-</ecNumber>
    </recommendedName>
</protein>
<dbReference type="Gene3D" id="3.40.50.300">
    <property type="entry name" value="P-loop containing nucleotide triphosphate hydrolases"/>
    <property type="match status" value="1"/>
</dbReference>
<dbReference type="OrthoDB" id="205623at2759"/>
<evidence type="ECO:0000313" key="4">
    <source>
        <dbReference type="Proteomes" id="UP000283530"/>
    </source>
</evidence>
<evidence type="ECO:0000259" key="2">
    <source>
        <dbReference type="Pfam" id="PF00685"/>
    </source>
</evidence>
<feature type="domain" description="Sulfotransferase" evidence="2">
    <location>
        <begin position="57"/>
        <end position="98"/>
    </location>
</feature>
<dbReference type="AlphaFoldDB" id="A0A3S3PTV3"/>
<accession>A0A3S3PTV3</accession>
<evidence type="ECO:0000313" key="3">
    <source>
        <dbReference type="EMBL" id="RWR73408.1"/>
    </source>
</evidence>
<sequence>MVISKQQQEGDALPIEMGKEDYVDGFTESFFIQFSSNFDTIAIIFIMATSNIVPEHEVLGITNKNFFRRGIVGDWKNHLTAEMSEKPDQLSQQKLEAFGLTFKDLSQNSSKRADALPIEMGKEE</sequence>
<dbReference type="Pfam" id="PF00685">
    <property type="entry name" value="Sulfotransfer_1"/>
    <property type="match status" value="1"/>
</dbReference>
<keyword evidence="1 3" id="KW-0808">Transferase</keyword>
<dbReference type="EC" id="2.8.2.-" evidence="1"/>
<gene>
    <name evidence="3" type="ORF">CKAN_00168500</name>
</gene>
<dbReference type="EMBL" id="QPKB01000001">
    <property type="protein sequence ID" value="RWR73408.1"/>
    <property type="molecule type" value="Genomic_DNA"/>
</dbReference>
<dbReference type="Proteomes" id="UP000283530">
    <property type="component" value="Unassembled WGS sequence"/>
</dbReference>
<reference evidence="3 4" key="1">
    <citation type="journal article" date="2019" name="Nat. Plants">
        <title>Stout camphor tree genome fills gaps in understanding of flowering plant genome evolution.</title>
        <authorList>
            <person name="Chaw S.M."/>
            <person name="Liu Y.C."/>
            <person name="Wu Y.W."/>
            <person name="Wang H.Y."/>
            <person name="Lin C.I."/>
            <person name="Wu C.S."/>
            <person name="Ke H.M."/>
            <person name="Chang L.Y."/>
            <person name="Hsu C.Y."/>
            <person name="Yang H.T."/>
            <person name="Sudianto E."/>
            <person name="Hsu M.H."/>
            <person name="Wu K.P."/>
            <person name="Wang L.N."/>
            <person name="Leebens-Mack J.H."/>
            <person name="Tsai I.J."/>
        </authorList>
    </citation>
    <scope>NUCLEOTIDE SEQUENCE [LARGE SCALE GENOMIC DNA]</scope>
    <source>
        <strain evidence="4">cv. Chaw 1501</strain>
        <tissue evidence="3">Young leaves</tissue>
    </source>
</reference>
<keyword evidence="4" id="KW-1185">Reference proteome</keyword>
<dbReference type="InterPro" id="IPR000863">
    <property type="entry name" value="Sulfotransferase_dom"/>
</dbReference>
<dbReference type="InterPro" id="IPR027417">
    <property type="entry name" value="P-loop_NTPase"/>
</dbReference>
<comment type="caution">
    <text evidence="3">The sequence shown here is derived from an EMBL/GenBank/DDBJ whole genome shotgun (WGS) entry which is preliminary data.</text>
</comment>